<gene>
    <name evidence="1" type="ORF">BDCR2A_01615</name>
</gene>
<sequence>MLVIGLVTQSLSSWMSFESFFSIIFKNNILRIQQKISQKKGHSP</sequence>
<evidence type="ECO:0000313" key="2">
    <source>
        <dbReference type="Proteomes" id="UP000019148"/>
    </source>
</evidence>
<dbReference type="AlphaFoldDB" id="W6TWH6"/>
<comment type="caution">
    <text evidence="1">The sequence shown here is derived from an EMBL/GenBank/DDBJ whole genome shotgun (WGS) entry which is preliminary data.</text>
</comment>
<name>W6TWH6_9SPIR</name>
<dbReference type="Proteomes" id="UP000019148">
    <property type="component" value="Unassembled WGS sequence"/>
</dbReference>
<accession>W6TWH6</accession>
<evidence type="ECO:0000313" key="1">
    <source>
        <dbReference type="EMBL" id="ETZ17466.1"/>
    </source>
</evidence>
<dbReference type="EMBL" id="AZIT01000045">
    <property type="protein sequence ID" value="ETZ17466.1"/>
    <property type="molecule type" value="Genomic_DNA"/>
</dbReference>
<proteinExistence type="predicted"/>
<protein>
    <submittedName>
        <fullName evidence="1">Uncharacterized protein</fullName>
    </submittedName>
</protein>
<organism evidence="1 2">
    <name type="scientific">Borrelia duttonii CR2A</name>
    <dbReference type="NCBI Taxonomy" id="1432657"/>
    <lineage>
        <taxon>Bacteria</taxon>
        <taxon>Pseudomonadati</taxon>
        <taxon>Spirochaetota</taxon>
        <taxon>Spirochaetia</taxon>
        <taxon>Spirochaetales</taxon>
        <taxon>Borreliaceae</taxon>
        <taxon>Borrelia</taxon>
    </lineage>
</organism>
<reference evidence="1 2" key="1">
    <citation type="submission" date="2013-12" db="EMBL/GenBank/DDBJ databases">
        <title>Comparative genomics of relapsing fever spirochetes.</title>
        <authorList>
            <person name="Schwan T.G."/>
            <person name="Raffel S.J."/>
            <person name="Porcella S.F."/>
        </authorList>
    </citation>
    <scope>NUCLEOTIDE SEQUENCE [LARGE SCALE GENOMIC DNA]</scope>
    <source>
        <strain evidence="1 2">CR2A</strain>
    </source>
</reference>